<sequence length="425" mass="45604">MHTNRYIGLALAVTGTLAIGTSFVITKKGLMDAEERHGFEGDGFSYLKTPLWWAGILSLVVGEVANFAAYAFAPAILVTPLGALSVLIGAVLGSYFLKEALGTLGKLGCAICLIGSVIIVLHAPPDKEIHTIDEILSYALKPGFLIFCVVVTVFAVVMIYKVAPMYGKKNPLVFLSICSTVGSVSVMSVKAIGIAVKLTFDGKNQFTHPSTYVFIILTVVCILTQMNYFNKALSQFPSAIVNPLYYVTFTTATLCASFILYGGFNTVDAVNTISLLCGFLVIFTGVYLLNISRGDPDGRKMISGVAQDGIATDIISGIQTRRSMQARRSIDPNRMSMGSNGYGRGGDREGLIRAYDEEENMGFGLTDLTEDTDEEGDHRGANGKANGRLNGTPVGNGSVNRSRLAEPIERSRSRGSRGSRVSSPR</sequence>
<reference evidence="7 8" key="1">
    <citation type="submission" date="2014-04" db="EMBL/GenBank/DDBJ databases">
        <authorList>
            <consortium name="DOE Joint Genome Institute"/>
            <person name="Kuo A."/>
            <person name="Martino E."/>
            <person name="Perotto S."/>
            <person name="Kohler A."/>
            <person name="Nagy L.G."/>
            <person name="Floudas D."/>
            <person name="Copeland A."/>
            <person name="Barry K.W."/>
            <person name="Cichocki N."/>
            <person name="Veneault-Fourrey C."/>
            <person name="LaButti K."/>
            <person name="Lindquist E.A."/>
            <person name="Lipzen A."/>
            <person name="Lundell T."/>
            <person name="Morin E."/>
            <person name="Murat C."/>
            <person name="Sun H."/>
            <person name="Tunlid A."/>
            <person name="Henrissat B."/>
            <person name="Grigoriev I.V."/>
            <person name="Hibbett D.S."/>
            <person name="Martin F."/>
            <person name="Nordberg H.P."/>
            <person name="Cantor M.N."/>
            <person name="Hua S.X."/>
        </authorList>
    </citation>
    <scope>NUCLEOTIDE SEQUENCE [LARGE SCALE GENOMIC DNA]</scope>
    <source>
        <strain evidence="7 8">Zn</strain>
    </source>
</reference>
<evidence type="ECO:0000256" key="5">
    <source>
        <dbReference type="SAM" id="MobiDB-lite"/>
    </source>
</evidence>
<proteinExistence type="predicted"/>
<dbReference type="InParanoid" id="A0A0C3HSP3"/>
<dbReference type="PANTHER" id="PTHR12570">
    <property type="match status" value="1"/>
</dbReference>
<dbReference type="InterPro" id="IPR008521">
    <property type="entry name" value="Mg_trans_NIPA"/>
</dbReference>
<gene>
    <name evidence="7" type="ORF">OIDMADRAFT_154775</name>
</gene>
<dbReference type="EMBL" id="KN832871">
    <property type="protein sequence ID" value="KIN06040.1"/>
    <property type="molecule type" value="Genomic_DNA"/>
</dbReference>
<dbReference type="SUPFAM" id="SSF103481">
    <property type="entry name" value="Multidrug resistance efflux transporter EmrE"/>
    <property type="match status" value="1"/>
</dbReference>
<dbReference type="Proteomes" id="UP000054321">
    <property type="component" value="Unassembled WGS sequence"/>
</dbReference>
<dbReference type="HOGENOM" id="CLU_012349_0_0_1"/>
<accession>A0A0C3HSP3</accession>
<evidence type="ECO:0000313" key="7">
    <source>
        <dbReference type="EMBL" id="KIN06040.1"/>
    </source>
</evidence>
<keyword evidence="8" id="KW-1185">Reference proteome</keyword>
<dbReference type="GO" id="GO:0016020">
    <property type="term" value="C:membrane"/>
    <property type="evidence" value="ECO:0007669"/>
    <property type="project" value="UniProtKB-SubCell"/>
</dbReference>
<dbReference type="GO" id="GO:0015095">
    <property type="term" value="F:magnesium ion transmembrane transporter activity"/>
    <property type="evidence" value="ECO:0007669"/>
    <property type="project" value="InterPro"/>
</dbReference>
<feature type="transmembrane region" description="Helical" evidence="6">
    <location>
        <begin position="270"/>
        <end position="291"/>
    </location>
</feature>
<dbReference type="InterPro" id="IPR037185">
    <property type="entry name" value="EmrE-like"/>
</dbReference>
<keyword evidence="2 6" id="KW-0812">Transmembrane</keyword>
<feature type="transmembrane region" description="Helical" evidence="6">
    <location>
        <begin position="78"/>
        <end position="97"/>
    </location>
</feature>
<feature type="transmembrane region" description="Helical" evidence="6">
    <location>
        <begin position="143"/>
        <end position="160"/>
    </location>
</feature>
<dbReference type="Pfam" id="PF05653">
    <property type="entry name" value="Mg_trans_NIPA"/>
    <property type="match status" value="1"/>
</dbReference>
<name>A0A0C3HSP3_OIDMZ</name>
<organism evidence="7 8">
    <name type="scientific">Oidiodendron maius (strain Zn)</name>
    <dbReference type="NCBI Taxonomy" id="913774"/>
    <lineage>
        <taxon>Eukaryota</taxon>
        <taxon>Fungi</taxon>
        <taxon>Dikarya</taxon>
        <taxon>Ascomycota</taxon>
        <taxon>Pezizomycotina</taxon>
        <taxon>Leotiomycetes</taxon>
        <taxon>Leotiomycetes incertae sedis</taxon>
        <taxon>Myxotrichaceae</taxon>
        <taxon>Oidiodendron</taxon>
    </lineage>
</organism>
<feature type="compositionally biased region" description="Low complexity" evidence="5">
    <location>
        <begin position="416"/>
        <end position="425"/>
    </location>
</feature>
<dbReference type="OrthoDB" id="6428174at2759"/>
<feature type="transmembrane region" description="Helical" evidence="6">
    <location>
        <begin position="244"/>
        <end position="264"/>
    </location>
</feature>
<dbReference type="PANTHER" id="PTHR12570:SF85">
    <property type="entry name" value="DUF803 DOMAIN MEMBRANE PROTEIN (AFU_ORTHOLOGUE AFUA_1G15880)"/>
    <property type="match status" value="1"/>
</dbReference>
<feature type="transmembrane region" description="Helical" evidence="6">
    <location>
        <begin position="172"/>
        <end position="194"/>
    </location>
</feature>
<evidence type="ECO:0000256" key="4">
    <source>
        <dbReference type="ARBA" id="ARBA00023136"/>
    </source>
</evidence>
<dbReference type="STRING" id="913774.A0A0C3HSP3"/>
<dbReference type="AlphaFoldDB" id="A0A0C3HSP3"/>
<protein>
    <submittedName>
        <fullName evidence="7">Uncharacterized protein</fullName>
    </submittedName>
</protein>
<evidence type="ECO:0000313" key="8">
    <source>
        <dbReference type="Proteomes" id="UP000054321"/>
    </source>
</evidence>
<feature type="compositionally biased region" description="Basic and acidic residues" evidence="5">
    <location>
        <begin position="403"/>
        <end position="412"/>
    </location>
</feature>
<evidence type="ECO:0000256" key="2">
    <source>
        <dbReference type="ARBA" id="ARBA00022692"/>
    </source>
</evidence>
<feature type="transmembrane region" description="Helical" evidence="6">
    <location>
        <begin position="104"/>
        <end position="123"/>
    </location>
</feature>
<feature type="transmembrane region" description="Helical" evidence="6">
    <location>
        <begin position="206"/>
        <end position="223"/>
    </location>
</feature>
<feature type="transmembrane region" description="Helical" evidence="6">
    <location>
        <begin position="6"/>
        <end position="26"/>
    </location>
</feature>
<feature type="region of interest" description="Disordered" evidence="5">
    <location>
        <begin position="367"/>
        <end position="425"/>
    </location>
</feature>
<keyword evidence="3 6" id="KW-1133">Transmembrane helix</keyword>
<reference evidence="8" key="2">
    <citation type="submission" date="2015-01" db="EMBL/GenBank/DDBJ databases">
        <title>Evolutionary Origins and Diversification of the Mycorrhizal Mutualists.</title>
        <authorList>
            <consortium name="DOE Joint Genome Institute"/>
            <consortium name="Mycorrhizal Genomics Consortium"/>
            <person name="Kohler A."/>
            <person name="Kuo A."/>
            <person name="Nagy L.G."/>
            <person name="Floudas D."/>
            <person name="Copeland A."/>
            <person name="Barry K.W."/>
            <person name="Cichocki N."/>
            <person name="Veneault-Fourrey C."/>
            <person name="LaButti K."/>
            <person name="Lindquist E.A."/>
            <person name="Lipzen A."/>
            <person name="Lundell T."/>
            <person name="Morin E."/>
            <person name="Murat C."/>
            <person name="Riley R."/>
            <person name="Ohm R."/>
            <person name="Sun H."/>
            <person name="Tunlid A."/>
            <person name="Henrissat B."/>
            <person name="Grigoriev I.V."/>
            <person name="Hibbett D.S."/>
            <person name="Martin F."/>
        </authorList>
    </citation>
    <scope>NUCLEOTIDE SEQUENCE [LARGE SCALE GENOMIC DNA]</scope>
    <source>
        <strain evidence="8">Zn</strain>
    </source>
</reference>
<evidence type="ECO:0000256" key="6">
    <source>
        <dbReference type="SAM" id="Phobius"/>
    </source>
</evidence>
<keyword evidence="4 6" id="KW-0472">Membrane</keyword>
<evidence type="ECO:0000256" key="1">
    <source>
        <dbReference type="ARBA" id="ARBA00004141"/>
    </source>
</evidence>
<comment type="subcellular location">
    <subcellularLocation>
        <location evidence="1">Membrane</location>
        <topology evidence="1">Multi-pass membrane protein</topology>
    </subcellularLocation>
</comment>
<evidence type="ECO:0000256" key="3">
    <source>
        <dbReference type="ARBA" id="ARBA00022989"/>
    </source>
</evidence>